<dbReference type="InterPro" id="IPR008965">
    <property type="entry name" value="CBM2/CBM3_carb-bd_dom_sf"/>
</dbReference>
<evidence type="ECO:0000313" key="3">
    <source>
        <dbReference type="Proteomes" id="UP000186666"/>
    </source>
</evidence>
<dbReference type="InterPro" id="IPR002102">
    <property type="entry name" value="Cohesin_dom"/>
</dbReference>
<proteinExistence type="predicted"/>
<dbReference type="CDD" id="cd08547">
    <property type="entry name" value="Type_II_cohesin"/>
    <property type="match status" value="1"/>
</dbReference>
<dbReference type="PROSITE" id="PS00018">
    <property type="entry name" value="EF_HAND_1"/>
    <property type="match status" value="2"/>
</dbReference>
<keyword evidence="3" id="KW-1185">Reference proteome</keyword>
<dbReference type="SUPFAM" id="SSF63446">
    <property type="entry name" value="Type I dockerin domain"/>
    <property type="match status" value="1"/>
</dbReference>
<dbReference type="Gene3D" id="1.10.1330.10">
    <property type="entry name" value="Dockerin domain"/>
    <property type="match status" value="1"/>
</dbReference>
<dbReference type="Proteomes" id="UP000186666">
    <property type="component" value="Unassembled WGS sequence"/>
</dbReference>
<dbReference type="Pfam" id="PF00404">
    <property type="entry name" value="Dockerin_1"/>
    <property type="match status" value="1"/>
</dbReference>
<dbReference type="PROSITE" id="PS51766">
    <property type="entry name" value="DOCKERIN"/>
    <property type="match status" value="1"/>
</dbReference>
<feature type="domain" description="Dockerin" evidence="1">
    <location>
        <begin position="105"/>
        <end position="167"/>
    </location>
</feature>
<evidence type="ECO:0000259" key="1">
    <source>
        <dbReference type="PROSITE" id="PS51766"/>
    </source>
</evidence>
<dbReference type="InterPro" id="IPR002105">
    <property type="entry name" value="Dockerin_1_rpt"/>
</dbReference>
<dbReference type="InterPro" id="IPR018247">
    <property type="entry name" value="EF_Hand_1_Ca_BS"/>
</dbReference>
<dbReference type="InterPro" id="IPR036439">
    <property type="entry name" value="Dockerin_dom_sf"/>
</dbReference>
<name>A0ABY1JJC5_9BACL</name>
<dbReference type="InterPro" id="IPR016134">
    <property type="entry name" value="Dockerin_dom"/>
</dbReference>
<evidence type="ECO:0000313" key="2">
    <source>
        <dbReference type="EMBL" id="SIQ29006.1"/>
    </source>
</evidence>
<organism evidence="2 3">
    <name type="scientific">Paenibacillus macquariensis</name>
    <dbReference type="NCBI Taxonomy" id="948756"/>
    <lineage>
        <taxon>Bacteria</taxon>
        <taxon>Bacillati</taxon>
        <taxon>Bacillota</taxon>
        <taxon>Bacilli</taxon>
        <taxon>Bacillales</taxon>
        <taxon>Paenibacillaceae</taxon>
        <taxon>Paenibacillus</taxon>
    </lineage>
</organism>
<dbReference type="Gene3D" id="2.60.40.680">
    <property type="match status" value="1"/>
</dbReference>
<dbReference type="Pfam" id="PF00963">
    <property type="entry name" value="Cohesin"/>
    <property type="match status" value="1"/>
</dbReference>
<comment type="caution">
    <text evidence="2">The sequence shown here is derived from an EMBL/GenBank/DDBJ whole genome shotgun (WGS) entry which is preliminary data.</text>
</comment>
<sequence>MYAQDFKIQYDANLMEFVSAASLIDGIAILEEKGSPGSVRIIMASKGAAYGITKEAVIAALTFKAKPLTVPAIGTISVDGLIGDGYGIEAKATSSSVQIGFEIVPVELSPDINGDGKVSIGDLAIVAANYGKTSADSDWEQAKRADVNGDGKIDVKDLAFIAQKILK</sequence>
<dbReference type="SUPFAM" id="SSF49384">
    <property type="entry name" value="Carbohydrate-binding domain"/>
    <property type="match status" value="1"/>
</dbReference>
<dbReference type="EMBL" id="FTNK01000001">
    <property type="protein sequence ID" value="SIQ29006.1"/>
    <property type="molecule type" value="Genomic_DNA"/>
</dbReference>
<dbReference type="CDD" id="cd14254">
    <property type="entry name" value="Dockerin_II"/>
    <property type="match status" value="1"/>
</dbReference>
<protein>
    <submittedName>
        <fullName evidence="2">Hyaluronoglucosaminidase/endo-alpha-N-acetylgalactosaminidase</fullName>
    </submittedName>
</protein>
<reference evidence="2 3" key="1">
    <citation type="submission" date="2017-01" db="EMBL/GenBank/DDBJ databases">
        <authorList>
            <person name="Varghese N."/>
            <person name="Submissions S."/>
        </authorList>
    </citation>
    <scope>NUCLEOTIDE SEQUENCE [LARGE SCALE GENOMIC DNA]</scope>
    <source>
        <strain evidence="2 3">ATCC 23464</strain>
    </source>
</reference>
<accession>A0ABY1JJC5</accession>
<gene>
    <name evidence="2" type="ORF">SAMN05421578_10169</name>
</gene>